<dbReference type="CDD" id="cd05239">
    <property type="entry name" value="GDP_FS_SDR_e"/>
    <property type="match status" value="1"/>
</dbReference>
<evidence type="ECO:0000313" key="12">
    <source>
        <dbReference type="Proteomes" id="UP000198814"/>
    </source>
</evidence>
<feature type="site" description="Important for catalytic activity" evidence="9">
    <location>
        <position position="111"/>
    </location>
</feature>
<evidence type="ECO:0000256" key="6">
    <source>
        <dbReference type="ARBA" id="ARBA00023235"/>
    </source>
</evidence>
<feature type="binding site" evidence="9">
    <location>
        <begin position="107"/>
        <end position="110"/>
    </location>
    <ligand>
        <name>NADP(+)</name>
        <dbReference type="ChEBI" id="CHEBI:58349"/>
    </ligand>
</feature>
<dbReference type="Proteomes" id="UP000198814">
    <property type="component" value="Unassembled WGS sequence"/>
</dbReference>
<comment type="catalytic activity">
    <reaction evidence="8 9">
        <text>GDP-beta-L-fucose + NADP(+) = GDP-4-dehydro-alpha-D-rhamnose + NADPH + H(+)</text>
        <dbReference type="Rhea" id="RHEA:18885"/>
        <dbReference type="ChEBI" id="CHEBI:15378"/>
        <dbReference type="ChEBI" id="CHEBI:57273"/>
        <dbReference type="ChEBI" id="CHEBI:57783"/>
        <dbReference type="ChEBI" id="CHEBI:57964"/>
        <dbReference type="ChEBI" id="CHEBI:58349"/>
        <dbReference type="EC" id="1.1.1.271"/>
    </reaction>
</comment>
<feature type="active site" description="Proton donor/acceptor" evidence="9">
    <location>
        <position position="138"/>
    </location>
</feature>
<feature type="binding site" evidence="9">
    <location>
        <position position="185"/>
    </location>
    <ligand>
        <name>NADP(+)</name>
        <dbReference type="ChEBI" id="CHEBI:58349"/>
    </ligand>
</feature>
<name>A0A1H8PJ34_9PROT</name>
<dbReference type="UniPathway" id="UPA00128">
    <property type="reaction ID" value="UER00191"/>
</dbReference>
<dbReference type="Pfam" id="PF01370">
    <property type="entry name" value="Epimerase"/>
    <property type="match status" value="1"/>
</dbReference>
<dbReference type="Gene3D" id="3.90.25.10">
    <property type="entry name" value="UDP-galactose 4-epimerase, domain 1"/>
    <property type="match status" value="1"/>
</dbReference>
<evidence type="ECO:0000256" key="5">
    <source>
        <dbReference type="ARBA" id="ARBA00023002"/>
    </source>
</evidence>
<gene>
    <name evidence="9" type="primary">fcl</name>
    <name evidence="11" type="ORF">SAMN05216333_109108</name>
</gene>
<keyword evidence="12" id="KW-1185">Reference proteome</keyword>
<dbReference type="GO" id="GO:0050577">
    <property type="term" value="F:GDP-L-fucose synthase activity"/>
    <property type="evidence" value="ECO:0007669"/>
    <property type="project" value="UniProtKB-UniRule"/>
</dbReference>
<evidence type="ECO:0000313" key="11">
    <source>
        <dbReference type="EMBL" id="SEO41935.1"/>
    </source>
</evidence>
<reference evidence="12" key="1">
    <citation type="submission" date="2016-10" db="EMBL/GenBank/DDBJ databases">
        <authorList>
            <person name="Varghese N."/>
            <person name="Submissions S."/>
        </authorList>
    </citation>
    <scope>NUCLEOTIDE SEQUENCE [LARGE SCALE GENOMIC DNA]</scope>
    <source>
        <strain evidence="12">Nm76</strain>
    </source>
</reference>
<dbReference type="EMBL" id="FODO01000009">
    <property type="protein sequence ID" value="SEO41935.1"/>
    <property type="molecule type" value="Genomic_DNA"/>
</dbReference>
<feature type="site" description="Important for catalytic activity" evidence="9">
    <location>
        <position position="109"/>
    </location>
</feature>
<dbReference type="InterPro" id="IPR036291">
    <property type="entry name" value="NAD(P)-bd_dom_sf"/>
</dbReference>
<comment type="similarity">
    <text evidence="2 9">Belongs to the NAD(P)-dependent epimerase/dehydratase family. Fucose synthase subfamily.</text>
</comment>
<organism evidence="11 12">
    <name type="scientific">Nitrosomonas oligotropha</name>
    <dbReference type="NCBI Taxonomy" id="42354"/>
    <lineage>
        <taxon>Bacteria</taxon>
        <taxon>Pseudomonadati</taxon>
        <taxon>Pseudomonadota</taxon>
        <taxon>Betaproteobacteria</taxon>
        <taxon>Nitrosomonadales</taxon>
        <taxon>Nitrosomonadaceae</taxon>
        <taxon>Nitrosomonas</taxon>
    </lineage>
</organism>
<dbReference type="GO" id="GO:0070401">
    <property type="term" value="F:NADP+ binding"/>
    <property type="evidence" value="ECO:0007669"/>
    <property type="project" value="UniProtKB-UniRule"/>
</dbReference>
<evidence type="ECO:0000256" key="3">
    <source>
        <dbReference type="ARBA" id="ARBA00012371"/>
    </source>
</evidence>
<dbReference type="RefSeq" id="WP_090318646.1">
    <property type="nucleotide sequence ID" value="NZ_FNOE01000010.1"/>
</dbReference>
<evidence type="ECO:0000256" key="7">
    <source>
        <dbReference type="ARBA" id="ARBA00023268"/>
    </source>
</evidence>
<dbReference type="PANTHER" id="PTHR43238:SF1">
    <property type="entry name" value="GDP-L-FUCOSE SYNTHASE"/>
    <property type="match status" value="1"/>
</dbReference>
<feature type="binding site" evidence="9">
    <location>
        <position position="215"/>
    </location>
    <ligand>
        <name>substrate</name>
    </ligand>
</feature>
<proteinExistence type="inferred from homology"/>
<keyword evidence="5 9" id="KW-0560">Oxidoreductase</keyword>
<feature type="binding site" evidence="9">
    <location>
        <position position="142"/>
    </location>
    <ligand>
        <name>NADP(+)</name>
        <dbReference type="ChEBI" id="CHEBI:58349"/>
    </ligand>
</feature>
<dbReference type="Gene3D" id="3.40.50.720">
    <property type="entry name" value="NAD(P)-binding Rossmann-like Domain"/>
    <property type="match status" value="1"/>
</dbReference>
<dbReference type="OrthoDB" id="9811425at2"/>
<comment type="pathway">
    <text evidence="1 9">Nucleotide-sugar biosynthesis; GDP-L-fucose biosynthesis via de novo pathway; GDP-L-fucose from GDP-alpha-D-mannose: step 2/2.</text>
</comment>
<dbReference type="PANTHER" id="PTHR43238">
    <property type="entry name" value="GDP-L-FUCOSE SYNTHASE"/>
    <property type="match status" value="1"/>
</dbReference>
<feature type="binding site" evidence="9">
    <location>
        <position position="284"/>
    </location>
    <ligand>
        <name>substrate</name>
    </ligand>
</feature>
<keyword evidence="4 9" id="KW-0521">NADP</keyword>
<dbReference type="FunFam" id="3.40.50.720:FF:000101">
    <property type="entry name" value="GDP-L-fucose synthase"/>
    <property type="match status" value="1"/>
</dbReference>
<dbReference type="SUPFAM" id="SSF51735">
    <property type="entry name" value="NAD(P)-binding Rossmann-fold domains"/>
    <property type="match status" value="1"/>
</dbReference>
<dbReference type="GO" id="GO:0042351">
    <property type="term" value="P:'de novo' GDP-L-fucose biosynthetic process"/>
    <property type="evidence" value="ECO:0007669"/>
    <property type="project" value="UniProtKB-UniRule"/>
</dbReference>
<evidence type="ECO:0000256" key="1">
    <source>
        <dbReference type="ARBA" id="ARBA00004883"/>
    </source>
</evidence>
<dbReference type="AlphaFoldDB" id="A0A1H8PJ34"/>
<dbReference type="EC" id="1.1.1.271" evidence="3 9"/>
<evidence type="ECO:0000256" key="9">
    <source>
        <dbReference type="HAMAP-Rule" id="MF_00956"/>
    </source>
</evidence>
<evidence type="ECO:0000256" key="4">
    <source>
        <dbReference type="ARBA" id="ARBA00022857"/>
    </source>
</evidence>
<comment type="function">
    <text evidence="9">Catalyzes the two-step NADP-dependent conversion of GDP-4-dehydro-6-deoxy-D-mannose to GDP-fucose, involving an epimerase and a reductase reaction.</text>
</comment>
<feature type="binding site" evidence="9">
    <location>
        <position position="193"/>
    </location>
    <ligand>
        <name>substrate</name>
    </ligand>
</feature>
<dbReference type="HAMAP" id="MF_00956">
    <property type="entry name" value="GDP_fucose_synth"/>
    <property type="match status" value="1"/>
</dbReference>
<dbReference type="STRING" id="42354.SAMN05216333_109108"/>
<feature type="binding site" evidence="9">
    <location>
        <begin position="8"/>
        <end position="14"/>
    </location>
    <ligand>
        <name>NADP(+)</name>
        <dbReference type="ChEBI" id="CHEBI:58349"/>
    </ligand>
</feature>
<protein>
    <recommendedName>
        <fullName evidence="3 9">GDP-L-fucose synthase</fullName>
        <ecNumber evidence="3 9">1.1.1.271</ecNumber>
    </recommendedName>
    <alternativeName>
        <fullName evidence="9">GDP-4-keto-6-deoxy-D-mannose-3,5-epimerase-4-reductase</fullName>
    </alternativeName>
</protein>
<feature type="binding site" evidence="9">
    <location>
        <begin position="169"/>
        <end position="172"/>
    </location>
    <ligand>
        <name>NADP(+)</name>
        <dbReference type="ChEBI" id="CHEBI:58349"/>
    </ligand>
</feature>
<evidence type="ECO:0000256" key="2">
    <source>
        <dbReference type="ARBA" id="ARBA00005959"/>
    </source>
</evidence>
<feature type="domain" description="NAD-dependent epimerase/dehydratase" evidence="10">
    <location>
        <begin position="4"/>
        <end position="237"/>
    </location>
</feature>
<keyword evidence="6 9" id="KW-0413">Isomerase</keyword>
<dbReference type="InterPro" id="IPR001509">
    <property type="entry name" value="Epimerase_deHydtase"/>
</dbReference>
<dbReference type="InterPro" id="IPR028614">
    <property type="entry name" value="GDP_fucose/colitose_synth"/>
</dbReference>
<keyword evidence="7 9" id="KW-0511">Multifunctional enzyme</keyword>
<sequence length="327" mass="36124">MTKIYVAGHSGMVGSAIVRLLQKRKQKGEPIELLTRTHAELDLTEQSAVRDFFSEAKPDVVILAAAKAGGIHANNTYPADFIYLNLMMECNVVHQAWMAGVKRLLFLGSSCIYPKFAPQPMPEDSLLTGTLEPTNEPYGIAKIAGIKLCESYNRQYGASHGIDYRSVMPTNLYGPNDNFHPENSHVIPALIRRFHEAVTTGAKEVVIWGSGKPYREFLHVDDMAEASLFVLDLPKQTYEANTQPMLSHINVGTGQEVSIAQLAESIAQVAGFAGKIVFDPSKPDGTPRKLMDVSRLKQMGWSARIGLKDGLEDAYRWYQQANSVRSA</sequence>
<dbReference type="GO" id="GO:0016853">
    <property type="term" value="F:isomerase activity"/>
    <property type="evidence" value="ECO:0007669"/>
    <property type="project" value="UniProtKB-KW"/>
</dbReference>
<evidence type="ECO:0000256" key="8">
    <source>
        <dbReference type="ARBA" id="ARBA00051935"/>
    </source>
</evidence>
<evidence type="ECO:0000259" key="10">
    <source>
        <dbReference type="Pfam" id="PF01370"/>
    </source>
</evidence>
<feature type="binding site" evidence="9">
    <location>
        <position position="208"/>
    </location>
    <ligand>
        <name>substrate</name>
    </ligand>
</feature>
<accession>A0A1H8PJ34</accession>